<name>A0A292PP29_9PEZI</name>
<keyword evidence="2" id="KW-0812">Transmembrane</keyword>
<keyword evidence="2" id="KW-0472">Membrane</keyword>
<feature type="compositionally biased region" description="Basic residues" evidence="1">
    <location>
        <begin position="196"/>
        <end position="208"/>
    </location>
</feature>
<dbReference type="EMBL" id="LN891142">
    <property type="protein sequence ID" value="CUS08247.1"/>
    <property type="molecule type" value="Genomic_DNA"/>
</dbReference>
<evidence type="ECO:0000313" key="4">
    <source>
        <dbReference type="Proteomes" id="UP001412239"/>
    </source>
</evidence>
<evidence type="ECO:0000313" key="3">
    <source>
        <dbReference type="EMBL" id="CUS08247.1"/>
    </source>
</evidence>
<reference evidence="3" key="1">
    <citation type="submission" date="2015-10" db="EMBL/GenBank/DDBJ databases">
        <authorList>
            <person name="Regsiter A."/>
            <person name="william w."/>
        </authorList>
    </citation>
    <scope>NUCLEOTIDE SEQUENCE</scope>
    <source>
        <strain evidence="3">Montdore</strain>
    </source>
</reference>
<evidence type="ECO:0000256" key="2">
    <source>
        <dbReference type="SAM" id="Phobius"/>
    </source>
</evidence>
<feature type="transmembrane region" description="Helical" evidence="2">
    <location>
        <begin position="75"/>
        <end position="96"/>
    </location>
</feature>
<evidence type="ECO:0000256" key="1">
    <source>
        <dbReference type="SAM" id="MobiDB-lite"/>
    </source>
</evidence>
<feature type="transmembrane region" description="Helical" evidence="2">
    <location>
        <begin position="149"/>
        <end position="172"/>
    </location>
</feature>
<feature type="transmembrane region" description="Helical" evidence="2">
    <location>
        <begin position="45"/>
        <end position="68"/>
    </location>
</feature>
<accession>A0A292PP29</accession>
<feature type="region of interest" description="Disordered" evidence="1">
    <location>
        <begin position="195"/>
        <end position="219"/>
    </location>
</feature>
<sequence length="219" mass="24187">MAEDSEADSAHTVFRVIQVLTLIPCWAILAALIDVYNKNGSAPPSGILCLFIVALLASIWSFCVLITAMRARNTALWMSFFDICFMAALIAGVVLLSNIANAECVVAHVVSVIYTTDGRKVWQSEGNSDGSDDDDGIWQNNDNCSLVKAAWGLGITNIILFFITAILAAVVYKRNEEEDSVVGGVYTTRAADPYAHRPRRHRHRHRSPRTGEYIIEERV</sequence>
<proteinExistence type="predicted"/>
<dbReference type="AlphaFoldDB" id="A0A292PP29"/>
<evidence type="ECO:0008006" key="5">
    <source>
        <dbReference type="Google" id="ProtNLM"/>
    </source>
</evidence>
<protein>
    <recommendedName>
        <fullName evidence="5">MARVEL domain-containing protein</fullName>
    </recommendedName>
</protein>
<dbReference type="Proteomes" id="UP001412239">
    <property type="component" value="Unassembled WGS sequence"/>
</dbReference>
<keyword evidence="2" id="KW-1133">Transmembrane helix</keyword>
<organism evidence="3 4">
    <name type="scientific">Tuber aestivum</name>
    <name type="common">summer truffle</name>
    <dbReference type="NCBI Taxonomy" id="59557"/>
    <lineage>
        <taxon>Eukaryota</taxon>
        <taxon>Fungi</taxon>
        <taxon>Dikarya</taxon>
        <taxon>Ascomycota</taxon>
        <taxon>Pezizomycotina</taxon>
        <taxon>Pezizomycetes</taxon>
        <taxon>Pezizales</taxon>
        <taxon>Tuberaceae</taxon>
        <taxon>Tuber</taxon>
    </lineage>
</organism>
<gene>
    <name evidence="3" type="ORF">GSTUAT00007641001</name>
</gene>
<keyword evidence="4" id="KW-1185">Reference proteome</keyword>
<feature type="transmembrane region" description="Helical" evidence="2">
    <location>
        <begin position="12"/>
        <end position="33"/>
    </location>
</feature>